<evidence type="ECO:0000313" key="2">
    <source>
        <dbReference type="Proteomes" id="UP000001488"/>
    </source>
</evidence>
<dbReference type="HOGENOM" id="CLU_862272_0_0_2"/>
<dbReference type="STRING" id="593117.TGAM_1474"/>
<dbReference type="Proteomes" id="UP000001488">
    <property type="component" value="Chromosome"/>
</dbReference>
<dbReference type="PATRIC" id="fig|593117.10.peg.1475"/>
<name>C5A6W4_THEGJ</name>
<dbReference type="KEGG" id="tga:TGAM_1474"/>
<reference evidence="1 2" key="1">
    <citation type="journal article" date="2007" name="Genome Biol.">
        <title>Genome analysis and genome-wide proteomics of Thermococcus gammatolerans, the most radioresistant organism known amongst the Archaea.</title>
        <authorList>
            <person name="Zivanovic Y."/>
            <person name="Armengaud J."/>
            <person name="Lagorce A."/>
            <person name="Leplat C."/>
            <person name="Guerin P."/>
            <person name="Dutertre M."/>
            <person name="Anthouard V."/>
            <person name="Forterre P."/>
            <person name="Wincker P."/>
            <person name="Confalonieri F."/>
        </authorList>
    </citation>
    <scope>NUCLEOTIDE SEQUENCE [LARGE SCALE GENOMIC DNA]</scope>
    <source>
        <strain evidence="2">DSM 15229 / JCM 11827 / EJ3</strain>
    </source>
</reference>
<proteinExistence type="predicted"/>
<sequence>MGMKKLLALVLLFLLFFAYNACTYHQLSSAEGAYKLAGISGDEKLIAVYHDSNFWQFATYNPKARELKVYYLSQAHPLDFRIKKTKTVKTPLNYSPLALDLKLLEKAPKETPALLFAGKWYTPENPPEFPSFDEIIKGYTNKTIRRIALLYARKELWIQTYLQVTARAYEVGTKDVLVIPSFGNTSGGIWVVETPQGKNSTKTVYYPGTKIVGNVTPVYLGSFVLNNRNSIESALYEALSNLSKTTSFAKIEVYCFSPQADVDTVTIKRYYQGISMEKYFQFYYLHRDTIKVLGGCKTTR</sequence>
<dbReference type="AlphaFoldDB" id="C5A6W4"/>
<accession>C5A6W4</accession>
<evidence type="ECO:0000313" key="1">
    <source>
        <dbReference type="EMBL" id="ACS33976.1"/>
    </source>
</evidence>
<gene>
    <name evidence="1" type="ordered locus">TGAM_1474</name>
</gene>
<dbReference type="PaxDb" id="593117-TGAM_1474"/>
<dbReference type="eggNOG" id="arCOG10027">
    <property type="taxonomic scope" value="Archaea"/>
</dbReference>
<dbReference type="EMBL" id="CP001398">
    <property type="protein sequence ID" value="ACS33976.1"/>
    <property type="molecule type" value="Genomic_DNA"/>
</dbReference>
<protein>
    <submittedName>
        <fullName evidence="1">Uncharacterized protein</fullName>
    </submittedName>
</protein>
<organism evidence="1 2">
    <name type="scientific">Thermococcus gammatolerans (strain DSM 15229 / JCM 11827 / EJ3)</name>
    <dbReference type="NCBI Taxonomy" id="593117"/>
    <lineage>
        <taxon>Archaea</taxon>
        <taxon>Methanobacteriati</taxon>
        <taxon>Methanobacteriota</taxon>
        <taxon>Thermococci</taxon>
        <taxon>Thermococcales</taxon>
        <taxon>Thermococcaceae</taxon>
        <taxon>Thermococcus</taxon>
    </lineage>
</organism>
<keyword evidence="2" id="KW-1185">Reference proteome</keyword>